<dbReference type="InterPro" id="IPR035940">
    <property type="entry name" value="CAP_sf"/>
</dbReference>
<feature type="domain" description="SCP" evidence="1">
    <location>
        <begin position="2"/>
        <end position="163"/>
    </location>
</feature>
<protein>
    <submittedName>
        <fullName evidence="3">Venom allergen 5</fullName>
    </submittedName>
</protein>
<reference evidence="3" key="1">
    <citation type="submission" date="2025-08" db="UniProtKB">
        <authorList>
            <consortium name="RefSeq"/>
        </authorList>
    </citation>
    <scope>IDENTIFICATION</scope>
    <source>
        <tissue evidence="3">Whole organism</tissue>
    </source>
</reference>
<organism evidence="2 3">
    <name type="scientific">Hyalella azteca</name>
    <name type="common">Amphipod</name>
    <dbReference type="NCBI Taxonomy" id="294128"/>
    <lineage>
        <taxon>Eukaryota</taxon>
        <taxon>Metazoa</taxon>
        <taxon>Ecdysozoa</taxon>
        <taxon>Arthropoda</taxon>
        <taxon>Crustacea</taxon>
        <taxon>Multicrustacea</taxon>
        <taxon>Malacostraca</taxon>
        <taxon>Eumalacostraca</taxon>
        <taxon>Peracarida</taxon>
        <taxon>Amphipoda</taxon>
        <taxon>Senticaudata</taxon>
        <taxon>Talitrida</taxon>
        <taxon>Talitroidea</taxon>
        <taxon>Hyalellidae</taxon>
        <taxon>Hyalella</taxon>
    </lineage>
</organism>
<dbReference type="SMART" id="SM00198">
    <property type="entry name" value="SCP"/>
    <property type="match status" value="1"/>
</dbReference>
<keyword evidence="2" id="KW-1185">Reference proteome</keyword>
<dbReference type="AlphaFoldDB" id="A0A8B7PHQ6"/>
<name>A0A8B7PHQ6_HYAAZ</name>
<evidence type="ECO:0000313" key="2">
    <source>
        <dbReference type="Proteomes" id="UP000694843"/>
    </source>
</evidence>
<dbReference type="Pfam" id="PF00188">
    <property type="entry name" value="CAP"/>
    <property type="match status" value="1"/>
</dbReference>
<evidence type="ECO:0000259" key="1">
    <source>
        <dbReference type="SMART" id="SM00198"/>
    </source>
</evidence>
<gene>
    <name evidence="3" type="primary">LOC108680533</name>
</gene>
<dbReference type="Proteomes" id="UP000694843">
    <property type="component" value="Unplaced"/>
</dbReference>
<dbReference type="SUPFAM" id="SSF55797">
    <property type="entry name" value="PR-1-like"/>
    <property type="match status" value="1"/>
</dbReference>
<dbReference type="PRINTS" id="PR00837">
    <property type="entry name" value="V5TPXLIKE"/>
</dbReference>
<evidence type="ECO:0000313" key="3">
    <source>
        <dbReference type="RefSeq" id="XP_018024856.1"/>
    </source>
</evidence>
<dbReference type="RefSeq" id="XP_018024856.1">
    <property type="nucleotide sequence ID" value="XM_018169367.2"/>
</dbReference>
<dbReference type="OrthoDB" id="414826at2759"/>
<dbReference type="PANTHER" id="PTHR10334">
    <property type="entry name" value="CYSTEINE-RICH SECRETORY PROTEIN-RELATED"/>
    <property type="match status" value="1"/>
</dbReference>
<dbReference type="InterPro" id="IPR001283">
    <property type="entry name" value="CRISP-related"/>
</dbReference>
<dbReference type="GeneID" id="108680533"/>
<accession>A0A8B7PHQ6</accession>
<dbReference type="KEGG" id="hazt:108680533"/>
<sequence length="191" mass="20903">MNLGSPGPQPAGTNLREMSWNDDLARNAQRWAEQLKPGYDCNAEFMPNKPCCFVPGYDSAGQNIYDRNNITLPQTEALLTQLSLTMWQDVITEWFSSVKFMNGSSLTLTGFAQPYTQIVWHNTSQVGCGVFANYNDCASLGAEPNSNCIKIVCNYAPAGNVINPDGIRQPPYSTTEGCVTPSTKYPGLCAN</sequence>
<dbReference type="Gene3D" id="3.40.33.10">
    <property type="entry name" value="CAP"/>
    <property type="match status" value="1"/>
</dbReference>
<dbReference type="InterPro" id="IPR014044">
    <property type="entry name" value="CAP_dom"/>
</dbReference>
<dbReference type="CDD" id="cd05380">
    <property type="entry name" value="CAP_euk"/>
    <property type="match status" value="1"/>
</dbReference>
<proteinExistence type="predicted"/>